<reference evidence="1 2" key="1">
    <citation type="journal article" date="2013" name="PLoS Genet.">
        <title>The genome and development-dependent transcriptomes of Pyronema confluens: a window into fungal evolution.</title>
        <authorList>
            <person name="Traeger S."/>
            <person name="Altegoer F."/>
            <person name="Freitag M."/>
            <person name="Gabaldon T."/>
            <person name="Kempken F."/>
            <person name="Kumar A."/>
            <person name="Marcet-Houben M."/>
            <person name="Poggeler S."/>
            <person name="Stajich J.E."/>
            <person name="Nowrousian M."/>
        </authorList>
    </citation>
    <scope>NUCLEOTIDE SEQUENCE [LARGE SCALE GENOMIC DNA]</scope>
    <source>
        <strain evidence="2">CBS 100304</strain>
        <tissue evidence="1">Vegetative mycelium</tissue>
    </source>
</reference>
<sequence>MREMKNLRRCSRLTVEAVGSCICEGVVTLMHLLPASPNIRPACSFSYSWRGPC</sequence>
<evidence type="ECO:0000313" key="2">
    <source>
        <dbReference type="Proteomes" id="UP000018144"/>
    </source>
</evidence>
<name>U4L4W6_PYROM</name>
<dbReference type="AlphaFoldDB" id="U4L4W6"/>
<proteinExistence type="predicted"/>
<protein>
    <submittedName>
        <fullName evidence="1">Uncharacterized protein</fullName>
    </submittedName>
</protein>
<dbReference type="Proteomes" id="UP000018144">
    <property type="component" value="Unassembled WGS sequence"/>
</dbReference>
<keyword evidence="2" id="KW-1185">Reference proteome</keyword>
<dbReference type="EMBL" id="HF935575">
    <property type="protein sequence ID" value="CCX10910.1"/>
    <property type="molecule type" value="Genomic_DNA"/>
</dbReference>
<organism evidence="1 2">
    <name type="scientific">Pyronema omphalodes (strain CBS 100304)</name>
    <name type="common">Pyronema confluens</name>
    <dbReference type="NCBI Taxonomy" id="1076935"/>
    <lineage>
        <taxon>Eukaryota</taxon>
        <taxon>Fungi</taxon>
        <taxon>Dikarya</taxon>
        <taxon>Ascomycota</taxon>
        <taxon>Pezizomycotina</taxon>
        <taxon>Pezizomycetes</taxon>
        <taxon>Pezizales</taxon>
        <taxon>Pyronemataceae</taxon>
        <taxon>Pyronema</taxon>
    </lineage>
</organism>
<accession>U4L4W6</accession>
<evidence type="ECO:0000313" key="1">
    <source>
        <dbReference type="EMBL" id="CCX10910.1"/>
    </source>
</evidence>
<gene>
    <name evidence="1" type="ORF">PCON_10504</name>
</gene>